<evidence type="ECO:0000259" key="9">
    <source>
        <dbReference type="Pfam" id="PF01648"/>
    </source>
</evidence>
<dbReference type="GO" id="GO:0006633">
    <property type="term" value="P:fatty acid biosynthetic process"/>
    <property type="evidence" value="ECO:0007669"/>
    <property type="project" value="UniProtKB-UniRule"/>
</dbReference>
<dbReference type="NCBIfam" id="TIGR00516">
    <property type="entry name" value="acpS"/>
    <property type="match status" value="1"/>
</dbReference>
<reference evidence="10 11" key="1">
    <citation type="submission" date="2018-10" db="EMBL/GenBank/DDBJ databases">
        <authorList>
            <person name="Li J."/>
        </authorList>
    </citation>
    <scope>NUCLEOTIDE SEQUENCE [LARGE SCALE GENOMIC DNA]</scope>
    <source>
        <strain evidence="10 11">IF 016277</strain>
    </source>
</reference>
<dbReference type="OrthoDB" id="517356at2"/>
<gene>
    <name evidence="8" type="primary">acpS</name>
    <name evidence="10" type="ORF">D9V32_01960</name>
</gene>
<keyword evidence="4 8" id="KW-0276">Fatty acid metabolism</keyword>
<organism evidence="10 11">
    <name type="scientific">Mycetocola tolaasinivorans</name>
    <dbReference type="NCBI Taxonomy" id="76635"/>
    <lineage>
        <taxon>Bacteria</taxon>
        <taxon>Bacillati</taxon>
        <taxon>Actinomycetota</taxon>
        <taxon>Actinomycetes</taxon>
        <taxon>Micrococcales</taxon>
        <taxon>Microbacteriaceae</taxon>
        <taxon>Mycetocola</taxon>
    </lineage>
</organism>
<evidence type="ECO:0000256" key="6">
    <source>
        <dbReference type="ARBA" id="ARBA00023098"/>
    </source>
</evidence>
<dbReference type="AlphaFoldDB" id="A0A3L7ABA3"/>
<evidence type="ECO:0000256" key="5">
    <source>
        <dbReference type="ARBA" id="ARBA00022842"/>
    </source>
</evidence>
<dbReference type="InterPro" id="IPR037143">
    <property type="entry name" value="4-PPantetheinyl_Trfase_dom_sf"/>
</dbReference>
<evidence type="ECO:0000256" key="2">
    <source>
        <dbReference type="ARBA" id="ARBA00022679"/>
    </source>
</evidence>
<keyword evidence="5 8" id="KW-0460">Magnesium</keyword>
<evidence type="ECO:0000256" key="8">
    <source>
        <dbReference type="HAMAP-Rule" id="MF_00101"/>
    </source>
</evidence>
<dbReference type="Proteomes" id="UP000272503">
    <property type="component" value="Unassembled WGS sequence"/>
</dbReference>
<comment type="function">
    <text evidence="8">Transfers the 4'-phosphopantetheine moiety from coenzyme A to a Ser of acyl-carrier-protein.</text>
</comment>
<keyword evidence="8" id="KW-0963">Cytoplasm</keyword>
<keyword evidence="1 8" id="KW-0444">Lipid biosynthesis</keyword>
<keyword evidence="11" id="KW-1185">Reference proteome</keyword>
<keyword evidence="2 8" id="KW-0808">Transferase</keyword>
<evidence type="ECO:0000313" key="11">
    <source>
        <dbReference type="Proteomes" id="UP000272503"/>
    </source>
</evidence>
<protein>
    <recommendedName>
        <fullName evidence="8">Holo-[acyl-carrier-protein] synthase</fullName>
        <shortName evidence="8">Holo-ACP synthase</shortName>
        <ecNumber evidence="8">2.7.8.7</ecNumber>
    </recommendedName>
    <alternativeName>
        <fullName evidence="8">4'-phosphopantetheinyl transferase AcpS</fullName>
    </alternativeName>
</protein>
<dbReference type="InterPro" id="IPR004568">
    <property type="entry name" value="Ppantetheine-prot_Trfase_dom"/>
</dbReference>
<comment type="subcellular location">
    <subcellularLocation>
        <location evidence="8">Cytoplasm</location>
    </subcellularLocation>
</comment>
<evidence type="ECO:0000313" key="10">
    <source>
        <dbReference type="EMBL" id="RLP77244.1"/>
    </source>
</evidence>
<evidence type="ECO:0000256" key="4">
    <source>
        <dbReference type="ARBA" id="ARBA00022832"/>
    </source>
</evidence>
<comment type="cofactor">
    <cofactor evidence="8">
        <name>Mg(2+)</name>
        <dbReference type="ChEBI" id="CHEBI:18420"/>
    </cofactor>
</comment>
<evidence type="ECO:0000256" key="7">
    <source>
        <dbReference type="ARBA" id="ARBA00023160"/>
    </source>
</evidence>
<dbReference type="InterPro" id="IPR008278">
    <property type="entry name" value="4-PPantetheinyl_Trfase_dom"/>
</dbReference>
<accession>A0A3L7ABA3</accession>
<dbReference type="GO" id="GO:0008897">
    <property type="term" value="F:holo-[acyl-carrier-protein] synthase activity"/>
    <property type="evidence" value="ECO:0007669"/>
    <property type="project" value="UniProtKB-UniRule"/>
</dbReference>
<evidence type="ECO:0000256" key="3">
    <source>
        <dbReference type="ARBA" id="ARBA00022723"/>
    </source>
</evidence>
<dbReference type="Gene3D" id="3.90.470.20">
    <property type="entry name" value="4'-phosphopantetheinyl transferase domain"/>
    <property type="match status" value="1"/>
</dbReference>
<dbReference type="NCBIfam" id="TIGR00556">
    <property type="entry name" value="pantethn_trn"/>
    <property type="match status" value="1"/>
</dbReference>
<keyword evidence="7 8" id="KW-0275">Fatty acid biosynthesis</keyword>
<dbReference type="HAMAP" id="MF_00101">
    <property type="entry name" value="AcpS"/>
    <property type="match status" value="1"/>
</dbReference>
<dbReference type="SUPFAM" id="SSF56214">
    <property type="entry name" value="4'-phosphopantetheinyl transferase"/>
    <property type="match status" value="1"/>
</dbReference>
<dbReference type="EMBL" id="RCUX01000002">
    <property type="protein sequence ID" value="RLP77244.1"/>
    <property type="molecule type" value="Genomic_DNA"/>
</dbReference>
<dbReference type="GO" id="GO:0000287">
    <property type="term" value="F:magnesium ion binding"/>
    <property type="evidence" value="ECO:0007669"/>
    <property type="project" value="UniProtKB-UniRule"/>
</dbReference>
<dbReference type="NCBIfam" id="NF000832">
    <property type="entry name" value="PRK00070.3-2"/>
    <property type="match status" value="1"/>
</dbReference>
<proteinExistence type="inferred from homology"/>
<comment type="catalytic activity">
    <reaction evidence="8">
        <text>apo-[ACP] + CoA = holo-[ACP] + adenosine 3',5'-bisphosphate + H(+)</text>
        <dbReference type="Rhea" id="RHEA:12068"/>
        <dbReference type="Rhea" id="RHEA-COMP:9685"/>
        <dbReference type="Rhea" id="RHEA-COMP:9690"/>
        <dbReference type="ChEBI" id="CHEBI:15378"/>
        <dbReference type="ChEBI" id="CHEBI:29999"/>
        <dbReference type="ChEBI" id="CHEBI:57287"/>
        <dbReference type="ChEBI" id="CHEBI:58343"/>
        <dbReference type="ChEBI" id="CHEBI:64479"/>
        <dbReference type="EC" id="2.7.8.7"/>
    </reaction>
</comment>
<dbReference type="InterPro" id="IPR002582">
    <property type="entry name" value="ACPS"/>
</dbReference>
<dbReference type="RefSeq" id="WP_121647230.1">
    <property type="nucleotide sequence ID" value="NZ_RCUX01000002.1"/>
</dbReference>
<keyword evidence="6 8" id="KW-0443">Lipid metabolism</keyword>
<feature type="domain" description="4'-phosphopantetheinyl transferase" evidence="9">
    <location>
        <begin position="3"/>
        <end position="90"/>
    </location>
</feature>
<keyword evidence="3 8" id="KW-0479">Metal-binding</keyword>
<name>A0A3L7ABA3_9MICO</name>
<comment type="caution">
    <text evidence="10">The sequence shown here is derived from an EMBL/GenBank/DDBJ whole genome shotgun (WGS) entry which is preliminary data.</text>
</comment>
<dbReference type="EC" id="2.7.8.7" evidence="8"/>
<comment type="similarity">
    <text evidence="8">Belongs to the P-Pant transferase superfamily. AcpS family.</text>
</comment>
<evidence type="ECO:0000256" key="1">
    <source>
        <dbReference type="ARBA" id="ARBA00022516"/>
    </source>
</evidence>
<feature type="binding site" evidence="8">
    <location>
        <position position="49"/>
    </location>
    <ligand>
        <name>Mg(2+)</name>
        <dbReference type="ChEBI" id="CHEBI:18420"/>
    </ligand>
</feature>
<dbReference type="Pfam" id="PF01648">
    <property type="entry name" value="ACPS"/>
    <property type="match status" value="1"/>
</dbReference>
<dbReference type="GO" id="GO:0005737">
    <property type="term" value="C:cytoplasm"/>
    <property type="evidence" value="ECO:0007669"/>
    <property type="project" value="UniProtKB-SubCell"/>
</dbReference>
<sequence>MVGIGVDLVDLPRFLRTLERTPALRERLFTPAERELSSRSLAGRFAAKEALIKALGGSDDVFWQEIEVLNAPSGAPVLTTSGRTAARLSERGIEGVHLSISHDGDSAIAFVIAEGRGTA</sequence>
<feature type="binding site" evidence="8">
    <location>
        <position position="7"/>
    </location>
    <ligand>
        <name>Mg(2+)</name>
        <dbReference type="ChEBI" id="CHEBI:18420"/>
    </ligand>
</feature>